<gene>
    <name evidence="3" type="ORF">BXY66_3410</name>
</gene>
<dbReference type="OrthoDB" id="7699970at2"/>
<reference evidence="3 4" key="1">
    <citation type="submission" date="2019-03" db="EMBL/GenBank/DDBJ databases">
        <title>Genomic Encyclopedia of Archaeal and Bacterial Type Strains, Phase II (KMG-II): from individual species to whole genera.</title>
        <authorList>
            <person name="Goeker M."/>
        </authorList>
    </citation>
    <scope>NUCLEOTIDE SEQUENCE [LARGE SCALE GENOMIC DNA]</scope>
    <source>
        <strain evidence="3 4">DSM 26433</strain>
    </source>
</reference>
<feature type="chain" id="PRO_5020198746" evidence="2">
    <location>
        <begin position="19"/>
        <end position="416"/>
    </location>
</feature>
<evidence type="ECO:0000256" key="1">
    <source>
        <dbReference type="SAM" id="Phobius"/>
    </source>
</evidence>
<proteinExistence type="predicted"/>
<dbReference type="PANTHER" id="PTHR40940:SF1">
    <property type="entry name" value="PROTEIN BATD"/>
    <property type="match status" value="1"/>
</dbReference>
<dbReference type="RefSeq" id="WP_132861514.1">
    <property type="nucleotide sequence ID" value="NZ_SMGR01000003.1"/>
</dbReference>
<evidence type="ECO:0000256" key="2">
    <source>
        <dbReference type="SAM" id="SignalP"/>
    </source>
</evidence>
<comment type="caution">
    <text evidence="3">The sequence shown here is derived from an EMBL/GenBank/DDBJ whole genome shotgun (WGS) entry which is preliminary data.</text>
</comment>
<dbReference type="Proteomes" id="UP000295673">
    <property type="component" value="Unassembled WGS sequence"/>
</dbReference>
<dbReference type="EMBL" id="SMGR01000003">
    <property type="protein sequence ID" value="TCL00763.1"/>
    <property type="molecule type" value="Genomic_DNA"/>
</dbReference>
<name>A0A4R1N4R9_9RHOB</name>
<keyword evidence="1" id="KW-1133">Transmembrane helix</keyword>
<dbReference type="PANTHER" id="PTHR40940">
    <property type="entry name" value="PROTEIN BATD-RELATED"/>
    <property type="match status" value="1"/>
</dbReference>
<keyword evidence="2" id="KW-0732">Signal</keyword>
<keyword evidence="1" id="KW-0472">Membrane</keyword>
<dbReference type="InterPro" id="IPR025738">
    <property type="entry name" value="BatD"/>
</dbReference>
<sequence>MKYLALLLFLVWPFSAVAQDNEPVLEITFEERETIPGQPLTLRLTVFVPTFMPKPPVWPSFETPNLRIRLPEKSTSPTSRTINGETWSGISRRYQVTPVVPGSFSLPPSVLQITYRNPDGGPELSAELPIEALDVTGVLPEGAEDLSPFVAATKLTLKQDIEGTTEDMDAGQSFSRVLTAEVDGLSPYFLPTLTPDVHIDGLRAYPETPSIDERDNRGLLSGTRTERTVYLAETALADQLPAVSIDWFNLKTGEIETATAEAIAVSSKAPPPPPKAPLDWQRLFPYILAVVLLAALAWAWFRWLAAPIRNWQVRRRAAYLASEPYAFKQVQRACKDRDLDGARQASDIWQSRVSLTEMDKASITNVFLAIGRARFGSSVSVDDEENWHRLKETMEAARQSHRRYNPSDIELPPLNP</sequence>
<protein>
    <submittedName>
        <fullName evidence="3">Oxygen tolerance protein BatD</fullName>
    </submittedName>
</protein>
<keyword evidence="1" id="KW-0812">Transmembrane</keyword>
<keyword evidence="4" id="KW-1185">Reference proteome</keyword>
<feature type="signal peptide" evidence="2">
    <location>
        <begin position="1"/>
        <end position="18"/>
    </location>
</feature>
<dbReference type="AlphaFoldDB" id="A0A4R1N4R9"/>
<feature type="transmembrane region" description="Helical" evidence="1">
    <location>
        <begin position="283"/>
        <end position="305"/>
    </location>
</feature>
<organism evidence="3 4">
    <name type="scientific">Shimia isoporae</name>
    <dbReference type="NCBI Taxonomy" id="647720"/>
    <lineage>
        <taxon>Bacteria</taxon>
        <taxon>Pseudomonadati</taxon>
        <taxon>Pseudomonadota</taxon>
        <taxon>Alphaproteobacteria</taxon>
        <taxon>Rhodobacterales</taxon>
        <taxon>Roseobacteraceae</taxon>
    </lineage>
</organism>
<accession>A0A4R1N4R9</accession>
<evidence type="ECO:0000313" key="4">
    <source>
        <dbReference type="Proteomes" id="UP000295673"/>
    </source>
</evidence>
<evidence type="ECO:0000313" key="3">
    <source>
        <dbReference type="EMBL" id="TCL00763.1"/>
    </source>
</evidence>